<feature type="binding site" evidence="14">
    <location>
        <begin position="108"/>
        <end position="118"/>
    </location>
    <ligand>
        <name>ATP</name>
        <dbReference type="ChEBI" id="CHEBI:30616"/>
    </ligand>
</feature>
<dbReference type="HAMAP" id="MF_00217">
    <property type="entry name" value="Mevalonate_kinase"/>
    <property type="match status" value="1"/>
</dbReference>
<evidence type="ECO:0000256" key="10">
    <source>
        <dbReference type="ARBA" id="ARBA00022842"/>
    </source>
</evidence>
<keyword evidence="18" id="KW-1185">Reference proteome</keyword>
<dbReference type="PROSITE" id="PS00627">
    <property type="entry name" value="GHMP_KINASES_ATP"/>
    <property type="match status" value="1"/>
</dbReference>
<keyword evidence="5 14" id="KW-0444">Lipid biosynthesis</keyword>
<evidence type="ECO:0000313" key="18">
    <source>
        <dbReference type="Proteomes" id="UP000679213"/>
    </source>
</evidence>
<keyword evidence="8 14" id="KW-0418">Kinase</keyword>
<dbReference type="NCBIfam" id="TIGR00549">
    <property type="entry name" value="mevalon_kin"/>
    <property type="match status" value="1"/>
</dbReference>
<dbReference type="InterPro" id="IPR006206">
    <property type="entry name" value="Mevalonate/galactokinase"/>
</dbReference>
<evidence type="ECO:0000256" key="3">
    <source>
        <dbReference type="ARBA" id="ARBA00012103"/>
    </source>
</evidence>
<dbReference type="GO" id="GO:0005829">
    <property type="term" value="C:cytosol"/>
    <property type="evidence" value="ECO:0007669"/>
    <property type="project" value="TreeGrafter"/>
</dbReference>
<dbReference type="InterPro" id="IPR013750">
    <property type="entry name" value="GHMP_kinase_C_dom"/>
</dbReference>
<evidence type="ECO:0000256" key="8">
    <source>
        <dbReference type="ARBA" id="ARBA00022777"/>
    </source>
</evidence>
<dbReference type="SUPFAM" id="SSF55060">
    <property type="entry name" value="GHMP Kinase, C-terminal domain"/>
    <property type="match status" value="1"/>
</dbReference>
<keyword evidence="4 14" id="KW-0963">Cytoplasm</keyword>
<accession>A0A8D6PR54</accession>
<dbReference type="Gene3D" id="3.30.230.10">
    <property type="match status" value="1"/>
</dbReference>
<dbReference type="InterPro" id="IPR006204">
    <property type="entry name" value="GHMP_kinase_N_dom"/>
</dbReference>
<gene>
    <name evidence="14 17" type="primary">mvk</name>
    <name evidence="17" type="ORF">MLAUSG7_0799</name>
</gene>
<dbReference type="Pfam" id="PF00288">
    <property type="entry name" value="GHMP_kinases_N"/>
    <property type="match status" value="1"/>
</dbReference>
<dbReference type="InterPro" id="IPR036554">
    <property type="entry name" value="GHMP_kinase_C_sf"/>
</dbReference>
<dbReference type="InterPro" id="IPR022937">
    <property type="entry name" value="Mevalonate_kinase_arc"/>
</dbReference>
<evidence type="ECO:0000259" key="16">
    <source>
        <dbReference type="Pfam" id="PF08544"/>
    </source>
</evidence>
<dbReference type="InterPro" id="IPR014721">
    <property type="entry name" value="Ribsml_uS5_D2-typ_fold_subgr"/>
</dbReference>
<evidence type="ECO:0000256" key="4">
    <source>
        <dbReference type="ARBA" id="ARBA00022490"/>
    </source>
</evidence>
<comment type="function">
    <text evidence="14">Catalyzes the phosphorylation of (R)-mevalonate (MVA) to (R)-mevalonate 5-phosphate (MVAP). Functions in the mevalonate (MVA) pathway leading to isopentenyl diphosphate (IPP), a key precursor for the biosynthesis of isoprenoid compounds such as archaeal membrane lipids.</text>
</comment>
<comment type="similarity">
    <text evidence="2 14">Belongs to the GHMP kinase family. Mevalonate kinase subfamily.</text>
</comment>
<feature type="active site" description="Proton acceptor" evidence="14">
    <location>
        <position position="159"/>
    </location>
</feature>
<name>A0A8D6PR54_9EURY</name>
<evidence type="ECO:0000259" key="15">
    <source>
        <dbReference type="Pfam" id="PF00288"/>
    </source>
</evidence>
<comment type="subunit">
    <text evidence="14">Homodimer.</text>
</comment>
<comment type="cofactor">
    <cofactor evidence="14">
        <name>Mg(2+)</name>
        <dbReference type="ChEBI" id="CHEBI:18420"/>
    </cofactor>
</comment>
<keyword evidence="6 14" id="KW-0808">Transferase</keyword>
<comment type="pathway">
    <text evidence="13 14">Isoprenoid biosynthesis; isopentenyl diphosphate biosynthesis via mevalonate pathway; isopentenyl diphosphate from (R)-mevalonate: step 1/3.</text>
</comment>
<evidence type="ECO:0000256" key="6">
    <source>
        <dbReference type="ARBA" id="ARBA00022679"/>
    </source>
</evidence>
<dbReference type="FunFam" id="3.30.230.10:FF:000151">
    <property type="entry name" value="Mevalonate kinase"/>
    <property type="match status" value="1"/>
</dbReference>
<dbReference type="EC" id="2.7.1.36" evidence="3 14"/>
<evidence type="ECO:0000256" key="9">
    <source>
        <dbReference type="ARBA" id="ARBA00022840"/>
    </source>
</evidence>
<dbReference type="PRINTS" id="PR00959">
    <property type="entry name" value="MEVGALKINASE"/>
</dbReference>
<evidence type="ECO:0000256" key="11">
    <source>
        <dbReference type="ARBA" id="ARBA00023098"/>
    </source>
</evidence>
<dbReference type="GO" id="GO:0004496">
    <property type="term" value="F:mevalonate kinase activity"/>
    <property type="evidence" value="ECO:0007669"/>
    <property type="project" value="UniProtKB-UniRule"/>
</dbReference>
<evidence type="ECO:0000256" key="1">
    <source>
        <dbReference type="ARBA" id="ARBA00004496"/>
    </source>
</evidence>
<feature type="domain" description="GHMP kinase C-terminal" evidence="16">
    <location>
        <begin position="230"/>
        <end position="305"/>
    </location>
</feature>
<keyword evidence="9 14" id="KW-0067">ATP-binding</keyword>
<dbReference type="EMBL" id="LR792632">
    <property type="protein sequence ID" value="CAB3288584.1"/>
    <property type="molecule type" value="Genomic_DNA"/>
</dbReference>
<comment type="subcellular location">
    <subcellularLocation>
        <location evidence="1 14">Cytoplasm</location>
    </subcellularLocation>
</comment>
<dbReference type="Proteomes" id="UP000679213">
    <property type="component" value="Chromosome I"/>
</dbReference>
<protein>
    <recommendedName>
        <fullName evidence="3 14">Mevalonate kinase</fullName>
        <shortName evidence="14">MK</shortName>
        <shortName evidence="14">MVK</shortName>
        <ecNumber evidence="3 14">2.7.1.36</ecNumber>
    </recommendedName>
</protein>
<dbReference type="GO" id="GO:0000287">
    <property type="term" value="F:magnesium ion binding"/>
    <property type="evidence" value="ECO:0007669"/>
    <property type="project" value="UniProtKB-UniRule"/>
</dbReference>
<dbReference type="KEGG" id="mesg:MLAUSG7_0799"/>
<feature type="domain" description="GHMP kinase N-terminal" evidence="15">
    <location>
        <begin position="79"/>
        <end position="167"/>
    </location>
</feature>
<evidence type="ECO:0000256" key="14">
    <source>
        <dbReference type="HAMAP-Rule" id="MF_00217"/>
    </source>
</evidence>
<dbReference type="AlphaFoldDB" id="A0A8D6PR54"/>
<keyword evidence="7 14" id="KW-0547">Nucleotide-binding</keyword>
<dbReference type="InterPro" id="IPR006205">
    <property type="entry name" value="Mev_gal_kin"/>
</dbReference>
<sequence>MIVETPSKVILFGEHAVVYGYRAVSMAINLTSTIKINKINERKIILNLKDLNKSLSLNLNDTKDLNISNLDNNLSDFKYCLCAIKNTLNYLNIEPEFGFKMEISSKIPVSCGLGSSASITVGTIRAVSKFYNKPLKDDEVAKLGYLVEREVQGKASITDTFTITYRGILEIKNNKFKKIKGSFEEFLKSCKFLIVYVEKRKKKTAELVNKVAKIKDKDIIFKKIDEIVEEALKTKNKEDFGRLMTKNHELLKKLNVSTPKLDKIVNIGNIYGYGAKLTGAGGGGCIIILVNEEKENELIKELNKENVKIFKCEMMN</sequence>
<dbReference type="Pfam" id="PF08544">
    <property type="entry name" value="GHMP_kinases_C"/>
    <property type="match status" value="1"/>
</dbReference>
<dbReference type="Gene3D" id="3.30.70.890">
    <property type="entry name" value="GHMP kinase, C-terminal domain"/>
    <property type="match status" value="1"/>
</dbReference>
<evidence type="ECO:0000256" key="7">
    <source>
        <dbReference type="ARBA" id="ARBA00022741"/>
    </source>
</evidence>
<organism evidence="17 18">
    <name type="scientific">Methanocaldococcus lauensis</name>
    <dbReference type="NCBI Taxonomy" id="2546128"/>
    <lineage>
        <taxon>Archaea</taxon>
        <taxon>Methanobacteriati</taxon>
        <taxon>Methanobacteriota</taxon>
        <taxon>Methanomada group</taxon>
        <taxon>Methanococci</taxon>
        <taxon>Methanococcales</taxon>
        <taxon>Methanocaldococcaceae</taxon>
        <taxon>Methanocaldococcus</taxon>
    </lineage>
</organism>
<keyword evidence="12 14" id="KW-0414">Isoprene biosynthesis</keyword>
<evidence type="ECO:0000256" key="13">
    <source>
        <dbReference type="ARBA" id="ARBA00029438"/>
    </source>
</evidence>
<proteinExistence type="inferred from homology"/>
<dbReference type="UniPathway" id="UPA00057">
    <property type="reaction ID" value="UER00098"/>
</dbReference>
<dbReference type="GO" id="GO:0019287">
    <property type="term" value="P:isopentenyl diphosphate biosynthetic process, mevalonate pathway"/>
    <property type="evidence" value="ECO:0007669"/>
    <property type="project" value="UniProtKB-UniRule"/>
</dbReference>
<dbReference type="PIRSF" id="PIRSF000530">
    <property type="entry name" value="Galactokinase"/>
    <property type="match status" value="1"/>
</dbReference>
<reference evidence="17 18" key="1">
    <citation type="submission" date="2020-04" db="EMBL/GenBank/DDBJ databases">
        <authorList>
            <consortium name="Genoscope - CEA"/>
            <person name="William W."/>
        </authorList>
    </citation>
    <scope>NUCLEOTIDE SEQUENCE [LARGE SCALE GENOMIC DNA]</scope>
    <source>
        <strain evidence="17 18">SG7</strain>
    </source>
</reference>
<evidence type="ECO:0000313" key="17">
    <source>
        <dbReference type="EMBL" id="CAB3288584.1"/>
    </source>
</evidence>
<dbReference type="GO" id="GO:0005524">
    <property type="term" value="F:ATP binding"/>
    <property type="evidence" value="ECO:0007669"/>
    <property type="project" value="UniProtKB-UniRule"/>
</dbReference>
<keyword evidence="11 14" id="KW-0443">Lipid metabolism</keyword>
<dbReference type="RefSeq" id="WP_214400645.1">
    <property type="nucleotide sequence ID" value="NZ_LR792632.1"/>
</dbReference>
<keyword evidence="10 14" id="KW-0460">Magnesium</keyword>
<dbReference type="InterPro" id="IPR006203">
    <property type="entry name" value="GHMP_knse_ATP-bd_CS"/>
</dbReference>
<dbReference type="PANTHER" id="PTHR43290:SF2">
    <property type="entry name" value="MEVALONATE KINASE"/>
    <property type="match status" value="1"/>
</dbReference>
<dbReference type="GeneID" id="65883606"/>
<dbReference type="InterPro" id="IPR020568">
    <property type="entry name" value="Ribosomal_Su5_D2-typ_SF"/>
</dbReference>
<dbReference type="PANTHER" id="PTHR43290">
    <property type="entry name" value="MEVALONATE KINASE"/>
    <property type="match status" value="1"/>
</dbReference>
<evidence type="ECO:0000256" key="12">
    <source>
        <dbReference type="ARBA" id="ARBA00023229"/>
    </source>
</evidence>
<comment type="catalytic activity">
    <reaction evidence="14">
        <text>(R)-mevalonate + ATP = (R)-5-phosphomevalonate + ADP + H(+)</text>
        <dbReference type="Rhea" id="RHEA:17065"/>
        <dbReference type="ChEBI" id="CHEBI:15378"/>
        <dbReference type="ChEBI" id="CHEBI:30616"/>
        <dbReference type="ChEBI" id="CHEBI:36464"/>
        <dbReference type="ChEBI" id="CHEBI:58146"/>
        <dbReference type="ChEBI" id="CHEBI:456216"/>
        <dbReference type="EC" id="2.7.1.36"/>
    </reaction>
</comment>
<dbReference type="SUPFAM" id="SSF54211">
    <property type="entry name" value="Ribosomal protein S5 domain 2-like"/>
    <property type="match status" value="1"/>
</dbReference>
<evidence type="ECO:0000256" key="5">
    <source>
        <dbReference type="ARBA" id="ARBA00022516"/>
    </source>
</evidence>
<evidence type="ECO:0000256" key="2">
    <source>
        <dbReference type="ARBA" id="ARBA00006495"/>
    </source>
</evidence>